<dbReference type="InterPro" id="IPR036034">
    <property type="entry name" value="PDZ_sf"/>
</dbReference>
<gene>
    <name evidence="19" type="ORF">I5731_07145</name>
</gene>
<dbReference type="EMBL" id="JADZLT010000048">
    <property type="protein sequence ID" value="MBH0237588.1"/>
    <property type="molecule type" value="Genomic_DNA"/>
</dbReference>
<keyword evidence="7 17" id="KW-0732">Signal</keyword>
<evidence type="ECO:0000313" key="20">
    <source>
        <dbReference type="Proteomes" id="UP000631694"/>
    </source>
</evidence>
<dbReference type="GO" id="GO:0006508">
    <property type="term" value="P:proteolysis"/>
    <property type="evidence" value="ECO:0007669"/>
    <property type="project" value="UniProtKB-KW"/>
</dbReference>
<feature type="region of interest" description="Disordered" evidence="16">
    <location>
        <begin position="116"/>
        <end position="136"/>
    </location>
</feature>
<dbReference type="SUPFAM" id="SSF50156">
    <property type="entry name" value="PDZ domain-like"/>
    <property type="match status" value="2"/>
</dbReference>
<dbReference type="InterPro" id="IPR001478">
    <property type="entry name" value="PDZ"/>
</dbReference>
<evidence type="ECO:0000256" key="13">
    <source>
        <dbReference type="ARBA" id="ARBA00032850"/>
    </source>
</evidence>
<feature type="signal peptide" evidence="17">
    <location>
        <begin position="1"/>
        <end position="36"/>
    </location>
</feature>
<evidence type="ECO:0000256" key="6">
    <source>
        <dbReference type="ARBA" id="ARBA00022670"/>
    </source>
</evidence>
<feature type="active site" description="Charge relay system" evidence="14">
    <location>
        <position position="257"/>
    </location>
</feature>
<dbReference type="AlphaFoldDB" id="A0A931I1K3"/>
<dbReference type="SUPFAM" id="SSF50494">
    <property type="entry name" value="Trypsin-like serine proteases"/>
    <property type="match status" value="1"/>
</dbReference>
<evidence type="ECO:0000313" key="19">
    <source>
        <dbReference type="EMBL" id="MBH0237588.1"/>
    </source>
</evidence>
<dbReference type="InterPro" id="IPR001940">
    <property type="entry name" value="Peptidase_S1C"/>
</dbReference>
<feature type="chain" id="PRO_5039564071" description="Probable periplasmic serine endoprotease DegP-like" evidence="17">
    <location>
        <begin position="37"/>
        <end position="517"/>
    </location>
</feature>
<keyword evidence="20" id="KW-1185">Reference proteome</keyword>
<dbReference type="RefSeq" id="WP_197310684.1">
    <property type="nucleotide sequence ID" value="NZ_JADZLT010000048.1"/>
</dbReference>
<evidence type="ECO:0000259" key="18">
    <source>
        <dbReference type="PROSITE" id="PS50106"/>
    </source>
</evidence>
<keyword evidence="10" id="KW-0378">Hydrolase</keyword>
<evidence type="ECO:0000256" key="2">
    <source>
        <dbReference type="ARBA" id="ARBA00004418"/>
    </source>
</evidence>
<evidence type="ECO:0000256" key="10">
    <source>
        <dbReference type="ARBA" id="ARBA00022801"/>
    </source>
</evidence>
<protein>
    <recommendedName>
        <fullName evidence="5">Probable periplasmic serine endoprotease DegP-like</fullName>
        <ecNumber evidence="4">3.4.21.107</ecNumber>
    </recommendedName>
    <alternativeName>
        <fullName evidence="13">Protease Do</fullName>
    </alternativeName>
</protein>
<evidence type="ECO:0000256" key="1">
    <source>
        <dbReference type="ARBA" id="ARBA00001772"/>
    </source>
</evidence>
<proteinExistence type="inferred from homology"/>
<dbReference type="FunFam" id="2.40.10.120:FF:000007">
    <property type="entry name" value="Periplasmic serine endoprotease DegP-like"/>
    <property type="match status" value="1"/>
</dbReference>
<organism evidence="19 20">
    <name type="scientific">Methylobrevis albus</name>
    <dbReference type="NCBI Taxonomy" id="2793297"/>
    <lineage>
        <taxon>Bacteria</taxon>
        <taxon>Pseudomonadati</taxon>
        <taxon>Pseudomonadota</taxon>
        <taxon>Alphaproteobacteria</taxon>
        <taxon>Hyphomicrobiales</taxon>
        <taxon>Pleomorphomonadaceae</taxon>
        <taxon>Methylobrevis</taxon>
    </lineage>
</organism>
<keyword evidence="8" id="KW-0677">Repeat</keyword>
<dbReference type="PROSITE" id="PS50106">
    <property type="entry name" value="PDZ"/>
    <property type="match status" value="2"/>
</dbReference>
<evidence type="ECO:0000256" key="3">
    <source>
        <dbReference type="ARBA" id="ARBA00010541"/>
    </source>
</evidence>
<dbReference type="GO" id="GO:0004252">
    <property type="term" value="F:serine-type endopeptidase activity"/>
    <property type="evidence" value="ECO:0007669"/>
    <property type="project" value="InterPro"/>
</dbReference>
<dbReference type="CDD" id="cd10839">
    <property type="entry name" value="cpPDZ1_DegP-like"/>
    <property type="match status" value="1"/>
</dbReference>
<dbReference type="InterPro" id="IPR011782">
    <property type="entry name" value="Pept_S1C_Do"/>
</dbReference>
<dbReference type="PRINTS" id="PR00834">
    <property type="entry name" value="PROTEASES2C"/>
</dbReference>
<feature type="domain" description="PDZ" evidence="18">
    <location>
        <begin position="313"/>
        <end position="367"/>
    </location>
</feature>
<dbReference type="NCBIfam" id="TIGR02037">
    <property type="entry name" value="degP_htrA_DO"/>
    <property type="match status" value="1"/>
</dbReference>
<evidence type="ECO:0000256" key="4">
    <source>
        <dbReference type="ARBA" id="ARBA00013035"/>
    </source>
</evidence>
<feature type="binding site" evidence="15">
    <location>
        <position position="184"/>
    </location>
    <ligand>
        <name>substrate</name>
    </ligand>
</feature>
<dbReference type="GO" id="GO:0042597">
    <property type="term" value="C:periplasmic space"/>
    <property type="evidence" value="ECO:0007669"/>
    <property type="project" value="UniProtKB-SubCell"/>
</dbReference>
<dbReference type="EC" id="3.4.21.107" evidence="4"/>
<dbReference type="Pfam" id="PF13180">
    <property type="entry name" value="PDZ_2"/>
    <property type="match status" value="2"/>
</dbReference>
<evidence type="ECO:0000256" key="17">
    <source>
        <dbReference type="SAM" id="SignalP"/>
    </source>
</evidence>
<evidence type="ECO:0000256" key="16">
    <source>
        <dbReference type="SAM" id="MobiDB-lite"/>
    </source>
</evidence>
<comment type="caution">
    <text evidence="19">The sequence shown here is derived from an EMBL/GenBank/DDBJ whole genome shotgun (WGS) entry which is preliminary data.</text>
</comment>
<evidence type="ECO:0000256" key="7">
    <source>
        <dbReference type="ARBA" id="ARBA00022729"/>
    </source>
</evidence>
<dbReference type="SMART" id="SM00228">
    <property type="entry name" value="PDZ"/>
    <property type="match status" value="2"/>
</dbReference>
<dbReference type="PANTHER" id="PTHR22939">
    <property type="entry name" value="SERINE PROTEASE FAMILY S1C HTRA-RELATED"/>
    <property type="match status" value="1"/>
</dbReference>
<dbReference type="Gene3D" id="2.40.10.120">
    <property type="match status" value="1"/>
</dbReference>
<dbReference type="Gene3D" id="2.30.42.10">
    <property type="match status" value="2"/>
</dbReference>
<name>A0A931I1K3_9HYPH</name>
<evidence type="ECO:0000256" key="11">
    <source>
        <dbReference type="ARBA" id="ARBA00022825"/>
    </source>
</evidence>
<dbReference type="InterPro" id="IPR009003">
    <property type="entry name" value="Peptidase_S1_PA"/>
</dbReference>
<feature type="domain" description="PDZ" evidence="18">
    <location>
        <begin position="429"/>
        <end position="504"/>
    </location>
</feature>
<dbReference type="Proteomes" id="UP000631694">
    <property type="component" value="Unassembled WGS sequence"/>
</dbReference>
<dbReference type="PANTHER" id="PTHR22939:SF130">
    <property type="entry name" value="PERIPLASMIC SERINE ENDOPROTEASE DEGP-LIKE-RELATED"/>
    <property type="match status" value="1"/>
</dbReference>
<keyword evidence="11" id="KW-0720">Serine protease</keyword>
<keyword evidence="6" id="KW-0645">Protease</keyword>
<feature type="binding site" evidence="15">
    <location>
        <begin position="255"/>
        <end position="257"/>
    </location>
    <ligand>
        <name>substrate</name>
    </ligand>
</feature>
<reference evidence="19" key="1">
    <citation type="submission" date="2020-12" db="EMBL/GenBank/DDBJ databases">
        <title>Methylobrevis albus sp. nov., isolated from fresh water lack sediment.</title>
        <authorList>
            <person name="Zou Q."/>
        </authorList>
    </citation>
    <scope>NUCLEOTIDE SEQUENCE</scope>
    <source>
        <strain evidence="19">L22</strain>
    </source>
</reference>
<dbReference type="Pfam" id="PF13365">
    <property type="entry name" value="Trypsin_2"/>
    <property type="match status" value="1"/>
</dbReference>
<feature type="active site" description="Charge relay system" evidence="14">
    <location>
        <position position="154"/>
    </location>
</feature>
<sequence length="517" mass="53327">MIGSSIGPKINRTSGRRHIVSAALTAALAASVATFAVVAPVAAENVSEGAPATALVDFTSLVERVQPAVVSIRVRGEAPSRQTSRNLIPQIPDDHPLQEFFRRFGEEGIPGLPNIPGMPGGRGGDEPSSPRPFAQSQGSGFFVSADGFVVTNNHVVENSSEVTVVLNDQSELEATVVGTDPKTDLALLKVTGRDDFNYVTLADADPKVGEWVVAVGNPFGLGGSVTVGIVSARGRDIGAGPYDDFLQIDASINRGNSGGPAFNLQGEVIGVNTAIFSPSGGSVGIGFAIPAAVVTTVIESLKENGVVTRGWLGVQIQPVTQDIADSIGLDTASGALVTEPQPDGPGIAAGIRSGDVVLKVDDTDIDSPRALARRIASYAPGSTVTLGIWRNGEAQTLEVELGTLPADQQQAALTPPAPIPDEPTRLDSFGLTVAPASSREPEAEGVVIVSVTPDGPAAERGLAEGDIILEVGGKAVSRPADIEQSIRTASESGRKAVLMRVRSGDQVRFVALSLGRV</sequence>
<comment type="subcellular location">
    <subcellularLocation>
        <location evidence="2">Periplasm</location>
    </subcellularLocation>
</comment>
<evidence type="ECO:0000256" key="15">
    <source>
        <dbReference type="PIRSR" id="PIRSR611782-2"/>
    </source>
</evidence>
<keyword evidence="9" id="KW-0574">Periplasm</keyword>
<accession>A0A931I1K3</accession>
<comment type="similarity">
    <text evidence="3">Belongs to the peptidase S1C family.</text>
</comment>
<comment type="catalytic activity">
    <reaction evidence="1">
        <text>Acts on substrates that are at least partially unfolded. The cleavage site P1 residue is normally between a pair of hydrophobic residues, such as Val-|-Val.</text>
        <dbReference type="EC" id="3.4.21.107"/>
    </reaction>
</comment>
<evidence type="ECO:0000256" key="8">
    <source>
        <dbReference type="ARBA" id="ARBA00022737"/>
    </source>
</evidence>
<evidence type="ECO:0000256" key="12">
    <source>
        <dbReference type="ARBA" id="ARBA00023016"/>
    </source>
</evidence>
<keyword evidence="12" id="KW-0346">Stress response</keyword>
<feature type="binding site" evidence="15">
    <location>
        <position position="154"/>
    </location>
    <ligand>
        <name>substrate</name>
    </ligand>
</feature>
<evidence type="ECO:0000256" key="14">
    <source>
        <dbReference type="PIRSR" id="PIRSR611782-1"/>
    </source>
</evidence>
<evidence type="ECO:0000256" key="9">
    <source>
        <dbReference type="ARBA" id="ARBA00022764"/>
    </source>
</evidence>
<evidence type="ECO:0000256" key="5">
    <source>
        <dbReference type="ARBA" id="ARBA00013958"/>
    </source>
</evidence>
<feature type="active site" description="Charge relay system" evidence="14">
    <location>
        <position position="184"/>
    </location>
</feature>